<keyword evidence="2" id="KW-0472">Membrane</keyword>
<evidence type="ECO:0000256" key="1">
    <source>
        <dbReference type="SAM" id="MobiDB-lite"/>
    </source>
</evidence>
<name>A0A9W6SSW2_9ACTN</name>
<dbReference type="AlphaFoldDB" id="A0A9W6SSW2"/>
<comment type="caution">
    <text evidence="3">The sequence shown here is derived from an EMBL/GenBank/DDBJ whole genome shotgun (WGS) entry which is preliminary data.</text>
</comment>
<accession>A0A9W6SSW2</accession>
<evidence type="ECO:0000313" key="4">
    <source>
        <dbReference type="Proteomes" id="UP001165079"/>
    </source>
</evidence>
<keyword evidence="2" id="KW-0812">Transmembrane</keyword>
<keyword evidence="2" id="KW-1133">Transmembrane helix</keyword>
<feature type="compositionally biased region" description="Basic residues" evidence="1">
    <location>
        <begin position="38"/>
        <end position="50"/>
    </location>
</feature>
<gene>
    <name evidence="3" type="ORF">Afil01_65240</name>
</gene>
<sequence length="90" mass="9306">MGRAGTCPQRVGGIGEDGHAPNLRTKPFRQASPPHPGGIRRTRGGRLPRHGRGDHIGRTGCGTKEARRAGATLAVRLVLVAGATLVALAV</sequence>
<evidence type="ECO:0000313" key="3">
    <source>
        <dbReference type="EMBL" id="GLZ81717.1"/>
    </source>
</evidence>
<feature type="region of interest" description="Disordered" evidence="1">
    <location>
        <begin position="1"/>
        <end position="63"/>
    </location>
</feature>
<keyword evidence="4" id="KW-1185">Reference proteome</keyword>
<proteinExistence type="predicted"/>
<protein>
    <submittedName>
        <fullName evidence="3">Uncharacterized protein</fullName>
    </submittedName>
</protein>
<dbReference type="Proteomes" id="UP001165079">
    <property type="component" value="Unassembled WGS sequence"/>
</dbReference>
<dbReference type="EMBL" id="BSTX01000007">
    <property type="protein sequence ID" value="GLZ81717.1"/>
    <property type="molecule type" value="Genomic_DNA"/>
</dbReference>
<evidence type="ECO:0000256" key="2">
    <source>
        <dbReference type="SAM" id="Phobius"/>
    </source>
</evidence>
<organism evidence="3 4">
    <name type="scientific">Actinorhabdospora filicis</name>
    <dbReference type="NCBI Taxonomy" id="1785913"/>
    <lineage>
        <taxon>Bacteria</taxon>
        <taxon>Bacillati</taxon>
        <taxon>Actinomycetota</taxon>
        <taxon>Actinomycetes</taxon>
        <taxon>Micromonosporales</taxon>
        <taxon>Micromonosporaceae</taxon>
        <taxon>Actinorhabdospora</taxon>
    </lineage>
</organism>
<reference evidence="3" key="1">
    <citation type="submission" date="2023-03" db="EMBL/GenBank/DDBJ databases">
        <title>Actinorhabdospora filicis NBRC 111898.</title>
        <authorList>
            <person name="Ichikawa N."/>
            <person name="Sato H."/>
            <person name="Tonouchi N."/>
        </authorList>
    </citation>
    <scope>NUCLEOTIDE SEQUENCE</scope>
    <source>
        <strain evidence="3">NBRC 111898</strain>
    </source>
</reference>
<feature type="transmembrane region" description="Helical" evidence="2">
    <location>
        <begin position="73"/>
        <end position="89"/>
    </location>
</feature>